<accession>A0A6H9WHC6</accession>
<evidence type="ECO:0000256" key="4">
    <source>
        <dbReference type="ARBA" id="ARBA00022692"/>
    </source>
</evidence>
<comment type="caution">
    <text evidence="9">The sequence shown here is derived from an EMBL/GenBank/DDBJ whole genome shotgun (WGS) entry which is preliminary data.</text>
</comment>
<evidence type="ECO:0000313" key="9">
    <source>
        <dbReference type="EMBL" id="KAB1650359.1"/>
    </source>
</evidence>
<feature type="domain" description="Major facilitator superfamily (MFS) profile" evidence="8">
    <location>
        <begin position="25"/>
        <end position="495"/>
    </location>
</feature>
<dbReference type="Pfam" id="PF07690">
    <property type="entry name" value="MFS_1"/>
    <property type="match status" value="1"/>
</dbReference>
<feature type="transmembrane region" description="Helical" evidence="7">
    <location>
        <begin position="368"/>
        <end position="388"/>
    </location>
</feature>
<dbReference type="PANTHER" id="PTHR42718:SF46">
    <property type="entry name" value="BLR6921 PROTEIN"/>
    <property type="match status" value="1"/>
</dbReference>
<dbReference type="EMBL" id="WBJY01000001">
    <property type="protein sequence ID" value="KAB1650359.1"/>
    <property type="molecule type" value="Genomic_DNA"/>
</dbReference>
<dbReference type="OrthoDB" id="7375466at2"/>
<dbReference type="InterPro" id="IPR036259">
    <property type="entry name" value="MFS_trans_sf"/>
</dbReference>
<organism evidence="9 10">
    <name type="scientific">Pseudoclavibacter endophyticus</name>
    <dbReference type="NCBI Taxonomy" id="1778590"/>
    <lineage>
        <taxon>Bacteria</taxon>
        <taxon>Bacillati</taxon>
        <taxon>Actinomycetota</taxon>
        <taxon>Actinomycetes</taxon>
        <taxon>Micrococcales</taxon>
        <taxon>Microbacteriaceae</taxon>
        <taxon>Pseudoclavibacter</taxon>
    </lineage>
</organism>
<reference evidence="9 10" key="1">
    <citation type="submission" date="2019-09" db="EMBL/GenBank/DDBJ databases">
        <title>Phylogeny of genus Pseudoclavibacter and closely related genus.</title>
        <authorList>
            <person name="Li Y."/>
        </authorList>
    </citation>
    <scope>NUCLEOTIDE SEQUENCE [LARGE SCALE GENOMIC DNA]</scope>
    <source>
        <strain evidence="9 10">EGI 60007</strain>
    </source>
</reference>
<protein>
    <submittedName>
        <fullName evidence="9">MFS transporter</fullName>
    </submittedName>
</protein>
<evidence type="ECO:0000256" key="2">
    <source>
        <dbReference type="ARBA" id="ARBA00022448"/>
    </source>
</evidence>
<keyword evidence="6 7" id="KW-0472">Membrane</keyword>
<dbReference type="CDD" id="cd17321">
    <property type="entry name" value="MFS_MMR_MDR_like"/>
    <property type="match status" value="1"/>
</dbReference>
<gene>
    <name evidence="9" type="ORF">F8O04_09310</name>
</gene>
<dbReference type="InterPro" id="IPR005829">
    <property type="entry name" value="Sugar_transporter_CS"/>
</dbReference>
<keyword evidence="10" id="KW-1185">Reference proteome</keyword>
<sequence length="509" mass="51885">MESRPTSTAARASREGAARRPSRLTLPVVLVGVALVAMSISGTAIALPSIGQDLSASGSALNWVVAGYNLSFAAMTLVAGAASDRVGRRRIFIVAAVVFSAGFSATALAPSILVLDIARIISGIGGAGVMAAGGAILASSYAGAARNRAFAFMGTMAGVGIAIGPTLVGGLISLAGWRGSFVTFAVLGALIACGASRLQESRADRIRTDWIGSSLFVATLSAFMLALLEGPDVGWAHPMTVSAFAIGGLAFISFVIAQLRSAAPVLAPELVRERGFMGWCLATLTTSIGFLGALVFLPTYLQAVAGSTPAAAGLTMLLLTAPVLVAPVLAVTLVNRGVSARRLILTALVLVVAGNFGLLLLGPEHTTALVTVPLLLIGIGMGASFGITDGQAMSLVPARLVGTAAGFLNTLRGAAEALVIAVFSAMLLAFLTIRLGDSDRAARVAAGDLSSINGHDYGIEVDAFTVSWHFTQLGIGAVCLLLSVAVALLLLSPQRSIPEKVDRHAPHPR</sequence>
<dbReference type="GO" id="GO:0022857">
    <property type="term" value="F:transmembrane transporter activity"/>
    <property type="evidence" value="ECO:0007669"/>
    <property type="project" value="InterPro"/>
</dbReference>
<dbReference type="Gene3D" id="1.20.1720.10">
    <property type="entry name" value="Multidrug resistance protein D"/>
    <property type="match status" value="1"/>
</dbReference>
<dbReference type="GO" id="GO:0005886">
    <property type="term" value="C:plasma membrane"/>
    <property type="evidence" value="ECO:0007669"/>
    <property type="project" value="UniProtKB-SubCell"/>
</dbReference>
<feature type="transmembrane region" description="Helical" evidence="7">
    <location>
        <begin position="343"/>
        <end position="362"/>
    </location>
</feature>
<dbReference type="PROSITE" id="PS50850">
    <property type="entry name" value="MFS"/>
    <property type="match status" value="1"/>
</dbReference>
<dbReference type="InterPro" id="IPR011701">
    <property type="entry name" value="MFS"/>
</dbReference>
<dbReference type="PANTHER" id="PTHR42718">
    <property type="entry name" value="MAJOR FACILITATOR SUPERFAMILY MULTIDRUG TRANSPORTER MFSC"/>
    <property type="match status" value="1"/>
</dbReference>
<dbReference type="PROSITE" id="PS00216">
    <property type="entry name" value="SUGAR_TRANSPORT_1"/>
    <property type="match status" value="1"/>
</dbReference>
<feature type="transmembrane region" description="Helical" evidence="7">
    <location>
        <begin position="310"/>
        <end position="331"/>
    </location>
</feature>
<dbReference type="Proteomes" id="UP000431744">
    <property type="component" value="Unassembled WGS sequence"/>
</dbReference>
<evidence type="ECO:0000256" key="6">
    <source>
        <dbReference type="ARBA" id="ARBA00023136"/>
    </source>
</evidence>
<dbReference type="InterPro" id="IPR020846">
    <property type="entry name" value="MFS_dom"/>
</dbReference>
<feature type="transmembrane region" description="Helical" evidence="7">
    <location>
        <begin position="234"/>
        <end position="256"/>
    </location>
</feature>
<feature type="transmembrane region" description="Helical" evidence="7">
    <location>
        <begin position="120"/>
        <end position="138"/>
    </location>
</feature>
<evidence type="ECO:0000256" key="1">
    <source>
        <dbReference type="ARBA" id="ARBA00004651"/>
    </source>
</evidence>
<evidence type="ECO:0000256" key="7">
    <source>
        <dbReference type="SAM" id="Phobius"/>
    </source>
</evidence>
<feature type="transmembrane region" description="Helical" evidence="7">
    <location>
        <begin position="60"/>
        <end position="79"/>
    </location>
</feature>
<feature type="transmembrane region" description="Helical" evidence="7">
    <location>
        <begin position="210"/>
        <end position="228"/>
    </location>
</feature>
<feature type="transmembrane region" description="Helical" evidence="7">
    <location>
        <begin position="24"/>
        <end position="48"/>
    </location>
</feature>
<dbReference type="RefSeq" id="WP_158028944.1">
    <property type="nucleotide sequence ID" value="NZ_BMHG01000001.1"/>
</dbReference>
<comment type="subcellular location">
    <subcellularLocation>
        <location evidence="1">Cell membrane</location>
        <topology evidence="1">Multi-pass membrane protein</topology>
    </subcellularLocation>
</comment>
<keyword evidence="2" id="KW-0813">Transport</keyword>
<evidence type="ECO:0000313" key="10">
    <source>
        <dbReference type="Proteomes" id="UP000431744"/>
    </source>
</evidence>
<evidence type="ECO:0000259" key="8">
    <source>
        <dbReference type="PROSITE" id="PS50850"/>
    </source>
</evidence>
<evidence type="ECO:0000256" key="3">
    <source>
        <dbReference type="ARBA" id="ARBA00022475"/>
    </source>
</evidence>
<feature type="transmembrane region" description="Helical" evidence="7">
    <location>
        <begin position="150"/>
        <end position="175"/>
    </location>
</feature>
<dbReference type="Gene3D" id="1.20.1250.20">
    <property type="entry name" value="MFS general substrate transporter like domains"/>
    <property type="match status" value="1"/>
</dbReference>
<keyword evidence="5 7" id="KW-1133">Transmembrane helix</keyword>
<keyword evidence="3" id="KW-1003">Cell membrane</keyword>
<feature type="transmembrane region" description="Helical" evidence="7">
    <location>
        <begin position="91"/>
        <end position="114"/>
    </location>
</feature>
<feature type="transmembrane region" description="Helical" evidence="7">
    <location>
        <begin position="276"/>
        <end position="298"/>
    </location>
</feature>
<evidence type="ECO:0000256" key="5">
    <source>
        <dbReference type="ARBA" id="ARBA00022989"/>
    </source>
</evidence>
<feature type="transmembrane region" description="Helical" evidence="7">
    <location>
        <begin position="470"/>
        <end position="491"/>
    </location>
</feature>
<proteinExistence type="predicted"/>
<keyword evidence="4 7" id="KW-0812">Transmembrane</keyword>
<dbReference type="SUPFAM" id="SSF103473">
    <property type="entry name" value="MFS general substrate transporter"/>
    <property type="match status" value="1"/>
</dbReference>
<feature type="transmembrane region" description="Helical" evidence="7">
    <location>
        <begin position="181"/>
        <end position="198"/>
    </location>
</feature>
<name>A0A6H9WHC6_9MICO</name>
<feature type="transmembrane region" description="Helical" evidence="7">
    <location>
        <begin position="409"/>
        <end position="433"/>
    </location>
</feature>
<dbReference type="AlphaFoldDB" id="A0A6H9WHC6"/>